<feature type="signal peptide" evidence="1">
    <location>
        <begin position="1"/>
        <end position="15"/>
    </location>
</feature>
<evidence type="ECO:0000313" key="3">
    <source>
        <dbReference type="Proteomes" id="UP000652761"/>
    </source>
</evidence>
<reference evidence="2" key="1">
    <citation type="submission" date="2017-07" db="EMBL/GenBank/DDBJ databases">
        <title>Taro Niue Genome Assembly and Annotation.</title>
        <authorList>
            <person name="Atibalentja N."/>
            <person name="Keating K."/>
            <person name="Fields C.J."/>
        </authorList>
    </citation>
    <scope>NUCLEOTIDE SEQUENCE</scope>
    <source>
        <strain evidence="2">Niue_2</strain>
        <tissue evidence="2">Leaf</tissue>
    </source>
</reference>
<gene>
    <name evidence="2" type="ORF">Taro_013206</name>
</gene>
<accession>A0A843UFK8</accession>
<organism evidence="2 3">
    <name type="scientific">Colocasia esculenta</name>
    <name type="common">Wild taro</name>
    <name type="synonym">Arum esculentum</name>
    <dbReference type="NCBI Taxonomy" id="4460"/>
    <lineage>
        <taxon>Eukaryota</taxon>
        <taxon>Viridiplantae</taxon>
        <taxon>Streptophyta</taxon>
        <taxon>Embryophyta</taxon>
        <taxon>Tracheophyta</taxon>
        <taxon>Spermatophyta</taxon>
        <taxon>Magnoliopsida</taxon>
        <taxon>Liliopsida</taxon>
        <taxon>Araceae</taxon>
        <taxon>Aroideae</taxon>
        <taxon>Colocasieae</taxon>
        <taxon>Colocasia</taxon>
    </lineage>
</organism>
<feature type="chain" id="PRO_5032885736" evidence="1">
    <location>
        <begin position="16"/>
        <end position="234"/>
    </location>
</feature>
<protein>
    <submittedName>
        <fullName evidence="2">Uncharacterized protein</fullName>
    </submittedName>
</protein>
<dbReference type="AlphaFoldDB" id="A0A843UFK8"/>
<name>A0A843UFK8_COLES</name>
<comment type="caution">
    <text evidence="2">The sequence shown here is derived from an EMBL/GenBank/DDBJ whole genome shotgun (WGS) entry which is preliminary data.</text>
</comment>
<keyword evidence="1" id="KW-0732">Signal</keyword>
<sequence length="234" mass="25448">MFILLVLLFPSVVKEDLVGSQGVVFPSVVKEDLVRDPGCCSSLLVKEDQLSWVLYCPGGRVELSATSGYIGSPSSRIGSSHGRVNSSPYIVGLMAPSIAQRTIDLMAPKNLEANHFSVESMLIKGLATTREPQWKEDLLKMNRKIEALQHSTQPHLRRAPRKASCSHCEWYGPLASSSALNSDVRAFSEDGIARYPHSSSCCRQGSTIYCGSEEAGDRTMISTSSSSTHNLLEG</sequence>
<dbReference type="Proteomes" id="UP000652761">
    <property type="component" value="Unassembled WGS sequence"/>
</dbReference>
<keyword evidence="3" id="KW-1185">Reference proteome</keyword>
<evidence type="ECO:0000313" key="2">
    <source>
        <dbReference type="EMBL" id="MQL80754.1"/>
    </source>
</evidence>
<evidence type="ECO:0000256" key="1">
    <source>
        <dbReference type="SAM" id="SignalP"/>
    </source>
</evidence>
<dbReference type="EMBL" id="NMUH01000524">
    <property type="protein sequence ID" value="MQL80754.1"/>
    <property type="molecule type" value="Genomic_DNA"/>
</dbReference>
<proteinExistence type="predicted"/>